<dbReference type="GO" id="GO:0016020">
    <property type="term" value="C:membrane"/>
    <property type="evidence" value="ECO:0007669"/>
    <property type="project" value="InterPro"/>
</dbReference>
<dbReference type="InterPro" id="IPR036640">
    <property type="entry name" value="ABC1_TM_sf"/>
</dbReference>
<dbReference type="Pfam" id="PF00664">
    <property type="entry name" value="ABC_membrane"/>
    <property type="match status" value="1"/>
</dbReference>
<comment type="caution">
    <text evidence="11">The sequence shown here is derived from an EMBL/GenBank/DDBJ whole genome shotgun (WGS) entry which is preliminary data.</text>
</comment>
<dbReference type="GO" id="GO:0012505">
    <property type="term" value="C:endomembrane system"/>
    <property type="evidence" value="ECO:0007669"/>
    <property type="project" value="UniProtKB-SubCell"/>
</dbReference>
<evidence type="ECO:0000256" key="1">
    <source>
        <dbReference type="ARBA" id="ARBA00004127"/>
    </source>
</evidence>
<keyword evidence="5" id="KW-0547">Nucleotide-binding</keyword>
<keyword evidence="12" id="KW-1185">Reference proteome</keyword>
<dbReference type="AlphaFoldDB" id="A0AAV4F0Y8"/>
<comment type="subcellular location">
    <subcellularLocation>
        <location evidence="1">Endomembrane system</location>
        <topology evidence="1">Multi-pass membrane protein</topology>
    </subcellularLocation>
</comment>
<evidence type="ECO:0000256" key="6">
    <source>
        <dbReference type="ARBA" id="ARBA00022840"/>
    </source>
</evidence>
<dbReference type="SUPFAM" id="SSF90123">
    <property type="entry name" value="ABC transporter transmembrane region"/>
    <property type="match status" value="1"/>
</dbReference>
<dbReference type="GO" id="GO:0005524">
    <property type="term" value="F:ATP binding"/>
    <property type="evidence" value="ECO:0007669"/>
    <property type="project" value="UniProtKB-KW"/>
</dbReference>
<dbReference type="GO" id="GO:0140359">
    <property type="term" value="F:ABC-type transporter activity"/>
    <property type="evidence" value="ECO:0007669"/>
    <property type="project" value="InterPro"/>
</dbReference>
<dbReference type="InterPro" id="IPR011527">
    <property type="entry name" value="ABC1_TM_dom"/>
</dbReference>
<keyword evidence="2" id="KW-0813">Transport</keyword>
<proteinExistence type="predicted"/>
<feature type="transmembrane region" description="Helical" evidence="9">
    <location>
        <begin position="109"/>
        <end position="138"/>
    </location>
</feature>
<keyword evidence="4" id="KW-0677">Repeat</keyword>
<dbReference type="Gene3D" id="1.20.1560.10">
    <property type="entry name" value="ABC transporter type 1, transmembrane domain"/>
    <property type="match status" value="1"/>
</dbReference>
<organism evidence="11 12">
    <name type="scientific">Elysia marginata</name>
    <dbReference type="NCBI Taxonomy" id="1093978"/>
    <lineage>
        <taxon>Eukaryota</taxon>
        <taxon>Metazoa</taxon>
        <taxon>Spiralia</taxon>
        <taxon>Lophotrochozoa</taxon>
        <taxon>Mollusca</taxon>
        <taxon>Gastropoda</taxon>
        <taxon>Heterobranchia</taxon>
        <taxon>Euthyneura</taxon>
        <taxon>Panpulmonata</taxon>
        <taxon>Sacoglossa</taxon>
        <taxon>Placobranchoidea</taxon>
        <taxon>Plakobranchidae</taxon>
        <taxon>Elysia</taxon>
    </lineage>
</organism>
<evidence type="ECO:0000256" key="3">
    <source>
        <dbReference type="ARBA" id="ARBA00022692"/>
    </source>
</evidence>
<name>A0AAV4F0Y8_9GAST</name>
<feature type="transmembrane region" description="Helical" evidence="9">
    <location>
        <begin position="144"/>
        <end position="166"/>
    </location>
</feature>
<dbReference type="InterPro" id="IPR050173">
    <property type="entry name" value="ABC_transporter_C-like"/>
</dbReference>
<protein>
    <submittedName>
        <fullName evidence="11">Multidrug resistance-associated protein 1</fullName>
    </submittedName>
</protein>
<evidence type="ECO:0000259" key="10">
    <source>
        <dbReference type="PROSITE" id="PS50929"/>
    </source>
</evidence>
<evidence type="ECO:0000256" key="4">
    <source>
        <dbReference type="ARBA" id="ARBA00022737"/>
    </source>
</evidence>
<evidence type="ECO:0000256" key="7">
    <source>
        <dbReference type="ARBA" id="ARBA00022989"/>
    </source>
</evidence>
<dbReference type="PANTHER" id="PTHR24223:SF443">
    <property type="entry name" value="MULTIDRUG-RESISTANCE LIKE PROTEIN 1, ISOFORM I"/>
    <property type="match status" value="1"/>
</dbReference>
<dbReference type="PROSITE" id="PS50929">
    <property type="entry name" value="ABC_TM1F"/>
    <property type="match status" value="1"/>
</dbReference>
<keyword evidence="3 9" id="KW-0812">Transmembrane</keyword>
<dbReference type="EMBL" id="BMAT01011091">
    <property type="protein sequence ID" value="GFR66664.1"/>
    <property type="molecule type" value="Genomic_DNA"/>
</dbReference>
<evidence type="ECO:0000313" key="11">
    <source>
        <dbReference type="EMBL" id="GFR66664.1"/>
    </source>
</evidence>
<evidence type="ECO:0000256" key="5">
    <source>
        <dbReference type="ARBA" id="ARBA00022741"/>
    </source>
</evidence>
<evidence type="ECO:0000313" key="12">
    <source>
        <dbReference type="Proteomes" id="UP000762676"/>
    </source>
</evidence>
<keyword evidence="6" id="KW-0067">ATP-binding</keyword>
<feature type="domain" description="ABC transmembrane type-1" evidence="10">
    <location>
        <begin position="1"/>
        <end position="175"/>
    </location>
</feature>
<gene>
    <name evidence="11" type="ORF">ElyMa_005565300</name>
</gene>
<evidence type="ECO:0000256" key="8">
    <source>
        <dbReference type="ARBA" id="ARBA00023136"/>
    </source>
</evidence>
<evidence type="ECO:0000256" key="9">
    <source>
        <dbReference type="SAM" id="Phobius"/>
    </source>
</evidence>
<dbReference type="PANTHER" id="PTHR24223">
    <property type="entry name" value="ATP-BINDING CASSETTE SUB-FAMILY C"/>
    <property type="match status" value="1"/>
</dbReference>
<keyword evidence="7 9" id="KW-1133">Transmembrane helix</keyword>
<keyword evidence="8 9" id="KW-0472">Membrane</keyword>
<accession>A0AAV4F0Y8</accession>
<feature type="transmembrane region" description="Helical" evidence="9">
    <location>
        <begin position="20"/>
        <end position="53"/>
    </location>
</feature>
<evidence type="ECO:0000256" key="2">
    <source>
        <dbReference type="ARBA" id="ARBA00022448"/>
    </source>
</evidence>
<reference evidence="11 12" key="1">
    <citation type="journal article" date="2021" name="Elife">
        <title>Chloroplast acquisition without the gene transfer in kleptoplastic sea slugs, Plakobranchus ocellatus.</title>
        <authorList>
            <person name="Maeda T."/>
            <person name="Takahashi S."/>
            <person name="Yoshida T."/>
            <person name="Shimamura S."/>
            <person name="Takaki Y."/>
            <person name="Nagai Y."/>
            <person name="Toyoda A."/>
            <person name="Suzuki Y."/>
            <person name="Arimoto A."/>
            <person name="Ishii H."/>
            <person name="Satoh N."/>
            <person name="Nishiyama T."/>
            <person name="Hasebe M."/>
            <person name="Maruyama T."/>
            <person name="Minagawa J."/>
            <person name="Obokata J."/>
            <person name="Shigenobu S."/>
        </authorList>
    </citation>
    <scope>NUCLEOTIDE SEQUENCE [LARGE SCALE GENOMIC DNA]</scope>
</reference>
<dbReference type="Proteomes" id="UP000762676">
    <property type="component" value="Unassembled WGS sequence"/>
</dbReference>
<sequence length="214" mass="24455">MWYIYSQPIFVFRFLSKIGIAVYLLWITIGLPVVSGLALLVLLVPCNVLMAYYQGRLQRQNLEWKDKRIKMTSEVLSGIKVLKLYAWEESFQSRIMEIRHQEVLVLTKLAWINAFGIFLWTCAPYLVCLVSFATYVIIYPAEVLTADMAFVTLALFNILQFPISFIPEMVSFTSQAAVSLKRIGKYLCEAELNLRDTKASPANRGNLLAIDIVI</sequence>